<dbReference type="Proteomes" id="UP000177967">
    <property type="component" value="Unassembled WGS sequence"/>
</dbReference>
<dbReference type="EMBL" id="MHBW01000030">
    <property type="protein sequence ID" value="OGY08226.1"/>
    <property type="molecule type" value="Genomic_DNA"/>
</dbReference>
<feature type="transmembrane region" description="Helical" evidence="1">
    <location>
        <begin position="6"/>
        <end position="28"/>
    </location>
</feature>
<dbReference type="STRING" id="1797513.A2782_00410"/>
<keyword evidence="1" id="KW-0812">Transmembrane</keyword>
<dbReference type="InterPro" id="IPR032816">
    <property type="entry name" value="VTT_dom"/>
</dbReference>
<sequence>MIALFGPAVAITLAYFVTTPCYLINFYLARIYGRPLAEKIVGRGALKKMDTFVANSGLGVLVVIRLFQSSNFDYFSYAFGLTAISFKTFAVINILVGIPAALIAYTIYSLSGSLTQGVIATYIVGVVFAGLSILLSLYLNNRKSRWS</sequence>
<evidence type="ECO:0000256" key="1">
    <source>
        <dbReference type="SAM" id="Phobius"/>
    </source>
</evidence>
<keyword evidence="1" id="KW-0472">Membrane</keyword>
<evidence type="ECO:0000313" key="4">
    <source>
        <dbReference type="Proteomes" id="UP000177967"/>
    </source>
</evidence>
<dbReference type="Pfam" id="PF09335">
    <property type="entry name" value="VTT_dom"/>
    <property type="match status" value="1"/>
</dbReference>
<evidence type="ECO:0000259" key="2">
    <source>
        <dbReference type="Pfam" id="PF09335"/>
    </source>
</evidence>
<proteinExistence type="predicted"/>
<evidence type="ECO:0000313" key="3">
    <source>
        <dbReference type="EMBL" id="OGY08226.1"/>
    </source>
</evidence>
<feature type="transmembrane region" description="Helical" evidence="1">
    <location>
        <begin position="119"/>
        <end position="139"/>
    </location>
</feature>
<comment type="caution">
    <text evidence="3">The sequence shown here is derived from an EMBL/GenBank/DDBJ whole genome shotgun (WGS) entry which is preliminary data.</text>
</comment>
<organism evidence="3 4">
    <name type="scientific">Candidatus Blackburnbacteria bacterium RIFCSPHIGHO2_01_FULL_43_15b</name>
    <dbReference type="NCBI Taxonomy" id="1797513"/>
    <lineage>
        <taxon>Bacteria</taxon>
        <taxon>Candidatus Blackburniibacteriota</taxon>
    </lineage>
</organism>
<feature type="domain" description="VTT" evidence="2">
    <location>
        <begin position="3"/>
        <end position="107"/>
    </location>
</feature>
<name>A0A1G1UYP9_9BACT</name>
<protein>
    <recommendedName>
        <fullName evidence="2">VTT domain-containing protein</fullName>
    </recommendedName>
</protein>
<reference evidence="3 4" key="1">
    <citation type="journal article" date="2016" name="Nat. Commun.">
        <title>Thousands of microbial genomes shed light on interconnected biogeochemical processes in an aquifer system.</title>
        <authorList>
            <person name="Anantharaman K."/>
            <person name="Brown C.T."/>
            <person name="Hug L.A."/>
            <person name="Sharon I."/>
            <person name="Castelle C.J."/>
            <person name="Probst A.J."/>
            <person name="Thomas B.C."/>
            <person name="Singh A."/>
            <person name="Wilkins M.J."/>
            <person name="Karaoz U."/>
            <person name="Brodie E.L."/>
            <person name="Williams K.H."/>
            <person name="Hubbard S.S."/>
            <person name="Banfield J.F."/>
        </authorList>
    </citation>
    <scope>NUCLEOTIDE SEQUENCE [LARGE SCALE GENOMIC DNA]</scope>
</reference>
<accession>A0A1G1UYP9</accession>
<gene>
    <name evidence="3" type="ORF">A2782_00410</name>
</gene>
<keyword evidence="1" id="KW-1133">Transmembrane helix</keyword>
<feature type="transmembrane region" description="Helical" evidence="1">
    <location>
        <begin position="74"/>
        <end position="107"/>
    </location>
</feature>
<dbReference type="AlphaFoldDB" id="A0A1G1UYP9"/>